<accession>A0A366B3V3</accession>
<dbReference type="AlphaFoldDB" id="A0A366B3V3"/>
<dbReference type="EMBL" id="QNUX01000002">
    <property type="protein sequence ID" value="RBN51561.1"/>
    <property type="molecule type" value="Genomic_DNA"/>
</dbReference>
<name>A0A366B3V3_9FLAO</name>
<protein>
    <submittedName>
        <fullName evidence="1">Uncharacterized protein</fullName>
    </submittedName>
</protein>
<evidence type="ECO:0000313" key="2">
    <source>
        <dbReference type="Proteomes" id="UP000253676"/>
    </source>
</evidence>
<reference evidence="1 2" key="1">
    <citation type="submission" date="2018-07" db="EMBL/GenBank/DDBJ databases">
        <title>Complete genome sequence of Flavobacterium psychrolimnae LMG 22018.</title>
        <authorList>
            <person name="Kim D.-U."/>
        </authorList>
    </citation>
    <scope>NUCLEOTIDE SEQUENCE [LARGE SCALE GENOMIC DNA]</scope>
    <source>
        <strain evidence="1 2">LMG 22018</strain>
    </source>
</reference>
<evidence type="ECO:0000313" key="1">
    <source>
        <dbReference type="EMBL" id="RBN51561.1"/>
    </source>
</evidence>
<sequence length="83" mass="9141">MQKYYCENCGSKSNSILSLTEKSCYRHPLGSGNGKHVVYQGSEKAQYSCKYCGGTSSSIFSLTSFPCPQHPNGNNEGRHLPLF</sequence>
<dbReference type="Proteomes" id="UP000253676">
    <property type="component" value="Unassembled WGS sequence"/>
</dbReference>
<proteinExistence type="predicted"/>
<dbReference type="OrthoDB" id="9801485at2"/>
<comment type="caution">
    <text evidence="1">The sequence shown here is derived from an EMBL/GenBank/DDBJ whole genome shotgun (WGS) entry which is preliminary data.</text>
</comment>
<organism evidence="1 2">
    <name type="scientific">Flavobacterium psychrolimnae</name>
    <dbReference type="NCBI Taxonomy" id="249351"/>
    <lineage>
        <taxon>Bacteria</taxon>
        <taxon>Pseudomonadati</taxon>
        <taxon>Bacteroidota</taxon>
        <taxon>Flavobacteriia</taxon>
        <taxon>Flavobacteriales</taxon>
        <taxon>Flavobacteriaceae</taxon>
        <taxon>Flavobacterium</taxon>
    </lineage>
</organism>
<gene>
    <name evidence="1" type="ORF">DR980_03895</name>
</gene>
<keyword evidence="2" id="KW-1185">Reference proteome</keyword>